<dbReference type="RefSeq" id="WP_015763182.1">
    <property type="nucleotide sequence ID" value="NZ_CP039375.1"/>
</dbReference>
<dbReference type="PANTHER" id="PTHR40699">
    <property type="entry name" value="UPF0179 PROTEIN MJ1627"/>
    <property type="match status" value="1"/>
</dbReference>
<gene>
    <name evidence="3" type="ORF">E5139_14275</name>
</gene>
<evidence type="ECO:0000256" key="1">
    <source>
        <dbReference type="ARBA" id="ARBA00010824"/>
    </source>
</evidence>
<evidence type="ECO:0000313" key="3">
    <source>
        <dbReference type="EMBL" id="QCD66755.1"/>
    </source>
</evidence>
<protein>
    <recommendedName>
        <fullName evidence="2">UPF0179 protein E5139_14275</fullName>
    </recommendedName>
</protein>
<evidence type="ECO:0000256" key="2">
    <source>
        <dbReference type="HAMAP-Rule" id="MF_00498"/>
    </source>
</evidence>
<name>A0A4D6KHJ2_9EURY</name>
<dbReference type="HAMAP" id="MF_00498">
    <property type="entry name" value="UPF0179"/>
    <property type="match status" value="1"/>
</dbReference>
<dbReference type="EMBL" id="CP039375">
    <property type="protein sequence ID" value="QCD66755.1"/>
    <property type="molecule type" value="Genomic_DNA"/>
</dbReference>
<accession>A0A4D6KHJ2</accession>
<dbReference type="PIRSF" id="PIRSF006595">
    <property type="entry name" value="UCP006595"/>
    <property type="match status" value="1"/>
</dbReference>
<organism evidence="3 4">
    <name type="scientific">Halomicrobium mukohataei</name>
    <dbReference type="NCBI Taxonomy" id="57705"/>
    <lineage>
        <taxon>Archaea</taxon>
        <taxon>Methanobacteriati</taxon>
        <taxon>Methanobacteriota</taxon>
        <taxon>Stenosarchaea group</taxon>
        <taxon>Halobacteria</taxon>
        <taxon>Halobacteriales</taxon>
        <taxon>Haloarculaceae</taxon>
        <taxon>Halomicrobium</taxon>
    </lineage>
</organism>
<dbReference type="PANTHER" id="PTHR40699:SF1">
    <property type="entry name" value="UPF0179 PROTEIN MJ1627"/>
    <property type="match status" value="1"/>
</dbReference>
<evidence type="ECO:0000313" key="4">
    <source>
        <dbReference type="Proteomes" id="UP000297053"/>
    </source>
</evidence>
<proteinExistence type="inferred from homology"/>
<dbReference type="Pfam" id="PF03684">
    <property type="entry name" value="UPF0179"/>
    <property type="match status" value="1"/>
</dbReference>
<dbReference type="KEGG" id="halz:E5139_14275"/>
<dbReference type="Proteomes" id="UP000297053">
    <property type="component" value="Chromosome"/>
</dbReference>
<dbReference type="InterPro" id="IPR005369">
    <property type="entry name" value="UPF0179"/>
</dbReference>
<reference evidence="3 4" key="2">
    <citation type="submission" date="2019-04" db="EMBL/GenBank/DDBJ databases">
        <authorList>
            <person name="Yang S."/>
            <person name="Wei W."/>
        </authorList>
    </citation>
    <scope>NUCLEOTIDE SEQUENCE [LARGE SCALE GENOMIC DNA]</scope>
    <source>
        <strain evidence="4">ZP60</strain>
    </source>
</reference>
<reference evidence="3 4" key="1">
    <citation type="submission" date="2019-04" db="EMBL/GenBank/DDBJ databases">
        <title>Complete genome sequence of Arthrobacter sp. ZXY-2 associated with effective atrazine degradation and salt adaptation.</title>
        <authorList>
            <person name="Zhao X."/>
        </authorList>
    </citation>
    <scope>NUCLEOTIDE SEQUENCE [LARGE SCALE GENOMIC DNA]</scope>
    <source>
        <strain evidence="4">ZP60</strain>
    </source>
</reference>
<dbReference type="GeneID" id="42180129"/>
<sequence>MTTVTLIGSRLATAGEEFVYRGEASGCDGCPYRDQCLNLTEGVRYRITDVRESGQILDCAVHDSGVKAVEVEPAPIKANVSAKGAYAGSSATLEGPCPYTGCPSHEYCEPAGASFDEEYRIDEIVGDPPHDYCGLDRDLTLVELAPPEERSGR</sequence>
<dbReference type="OMA" id="CPSHEYC"/>
<comment type="similarity">
    <text evidence="1 2">Belongs to the UPF0179 family.</text>
</comment>
<dbReference type="AlphaFoldDB" id="A0A4D6KHJ2"/>